<dbReference type="CDD" id="cd06606">
    <property type="entry name" value="STKc_MAPKKK"/>
    <property type="match status" value="1"/>
</dbReference>
<feature type="domain" description="Protein kinase" evidence="6">
    <location>
        <begin position="54"/>
        <end position="313"/>
    </location>
</feature>
<dbReference type="GO" id="GO:0004672">
    <property type="term" value="F:protein kinase activity"/>
    <property type="evidence" value="ECO:0007669"/>
    <property type="project" value="InterPro"/>
</dbReference>
<dbReference type="InterPro" id="IPR011009">
    <property type="entry name" value="Kinase-like_dom_sf"/>
</dbReference>
<gene>
    <name evidence="7" type="ORF">N0F65_010491</name>
</gene>
<dbReference type="InterPro" id="IPR050538">
    <property type="entry name" value="MAP_kinase_kinase_kinase"/>
</dbReference>
<evidence type="ECO:0000256" key="1">
    <source>
        <dbReference type="ARBA" id="ARBA00022679"/>
    </source>
</evidence>
<keyword evidence="8" id="KW-1185">Reference proteome</keyword>
<comment type="caution">
    <text evidence="7">The sequence shown here is derived from an EMBL/GenBank/DDBJ whole genome shotgun (WGS) entry which is preliminary data.</text>
</comment>
<dbReference type="AlphaFoldDB" id="A0AAV2Z5N7"/>
<keyword evidence="1" id="KW-0808">Transferase</keyword>
<evidence type="ECO:0000256" key="3">
    <source>
        <dbReference type="ARBA" id="ARBA00022777"/>
    </source>
</evidence>
<keyword evidence="2" id="KW-0547">Nucleotide-binding</keyword>
<name>A0AAV2Z5N7_9STRA</name>
<evidence type="ECO:0000259" key="6">
    <source>
        <dbReference type="PROSITE" id="PS50011"/>
    </source>
</evidence>
<protein>
    <recommendedName>
        <fullName evidence="6">Protein kinase domain-containing protein</fullName>
    </recommendedName>
</protein>
<dbReference type="EMBL" id="DAKRPA010000028">
    <property type="protein sequence ID" value="DBA02666.1"/>
    <property type="molecule type" value="Genomic_DNA"/>
</dbReference>
<evidence type="ECO:0000313" key="7">
    <source>
        <dbReference type="EMBL" id="DBA02666.1"/>
    </source>
</evidence>
<dbReference type="GO" id="GO:0005524">
    <property type="term" value="F:ATP binding"/>
    <property type="evidence" value="ECO:0007669"/>
    <property type="project" value="UniProtKB-KW"/>
</dbReference>
<dbReference type="PANTHER" id="PTHR48016">
    <property type="entry name" value="MAP KINASE KINASE KINASE SSK2-RELATED-RELATED"/>
    <property type="match status" value="1"/>
</dbReference>
<keyword evidence="3" id="KW-0418">Kinase</keyword>
<reference evidence="7" key="2">
    <citation type="journal article" date="2023" name="Microbiol Resour">
        <title>Decontamination and Annotation of the Draft Genome Sequence of the Oomycete Lagenidium giganteum ARSEF 373.</title>
        <authorList>
            <person name="Morgan W.R."/>
            <person name="Tartar A."/>
        </authorList>
    </citation>
    <scope>NUCLEOTIDE SEQUENCE</scope>
    <source>
        <strain evidence="7">ARSEF 373</strain>
    </source>
</reference>
<dbReference type="Gene3D" id="1.10.510.10">
    <property type="entry name" value="Transferase(Phosphotransferase) domain 1"/>
    <property type="match status" value="1"/>
</dbReference>
<dbReference type="InterPro" id="IPR000719">
    <property type="entry name" value="Prot_kinase_dom"/>
</dbReference>
<evidence type="ECO:0000256" key="4">
    <source>
        <dbReference type="ARBA" id="ARBA00022840"/>
    </source>
</evidence>
<sequence length="424" mass="47482">MKERMTIDSLQMSTPVASPASVKVKKFVVDDNEEDRLVTSPTKHSVGDTPTKKWIRKEKIGQGAQGAVYRCEEAATGKEVAAKVILTHELSPSEVEAIRREVKIIKRLQHPNLVQYYKATGNKKHTMNIYMEYVSGGSLSGKLRREGALPLPTIKKYTRQLLKALQYLHQNRIAHRDIKCANIFLTSDEKLIKLGDFGAFKEMGSVSLVGGIKGTPHWMAPEVIREQQTSSDGWFKADIWSLGCTVLEMLTGHAPWQQYSNPLTAMYQIVCSNATPTIPDSAPEDTTTFLKWCLQRNPDDRPSTDQLLDHEFAKKKTTNRKASIKRKSVTIESENQAEKPFLLLSPIGKETQPQRSAGCETDDEEHEDTIELSHDLSASSIADEKATATKGCEAKHPLPMHAPRRPSLIPRYNALTDFAIVCMR</sequence>
<evidence type="ECO:0000313" key="8">
    <source>
        <dbReference type="Proteomes" id="UP001146120"/>
    </source>
</evidence>
<evidence type="ECO:0000256" key="2">
    <source>
        <dbReference type="ARBA" id="ARBA00022741"/>
    </source>
</evidence>
<keyword evidence="4" id="KW-0067">ATP-binding</keyword>
<evidence type="ECO:0000256" key="5">
    <source>
        <dbReference type="SAM" id="MobiDB-lite"/>
    </source>
</evidence>
<accession>A0AAV2Z5N7</accession>
<dbReference type="SUPFAM" id="SSF56112">
    <property type="entry name" value="Protein kinase-like (PK-like)"/>
    <property type="match status" value="1"/>
</dbReference>
<dbReference type="Proteomes" id="UP001146120">
    <property type="component" value="Unassembled WGS sequence"/>
</dbReference>
<dbReference type="InterPro" id="IPR008271">
    <property type="entry name" value="Ser/Thr_kinase_AS"/>
</dbReference>
<reference evidence="7" key="1">
    <citation type="submission" date="2022-11" db="EMBL/GenBank/DDBJ databases">
        <authorList>
            <person name="Morgan W.R."/>
            <person name="Tartar A."/>
        </authorList>
    </citation>
    <scope>NUCLEOTIDE SEQUENCE</scope>
    <source>
        <strain evidence="7">ARSEF 373</strain>
    </source>
</reference>
<dbReference type="SMART" id="SM00220">
    <property type="entry name" value="S_TKc"/>
    <property type="match status" value="1"/>
</dbReference>
<dbReference type="PANTHER" id="PTHR48016:SF56">
    <property type="entry name" value="MAPKK KINASE"/>
    <property type="match status" value="1"/>
</dbReference>
<dbReference type="PROSITE" id="PS50011">
    <property type="entry name" value="PROTEIN_KINASE_DOM"/>
    <property type="match status" value="1"/>
</dbReference>
<proteinExistence type="predicted"/>
<dbReference type="PROSITE" id="PS00108">
    <property type="entry name" value="PROTEIN_KINASE_ST"/>
    <property type="match status" value="1"/>
</dbReference>
<dbReference type="Pfam" id="PF00069">
    <property type="entry name" value="Pkinase"/>
    <property type="match status" value="1"/>
</dbReference>
<feature type="region of interest" description="Disordered" evidence="5">
    <location>
        <begin position="346"/>
        <end position="366"/>
    </location>
</feature>
<organism evidence="7 8">
    <name type="scientific">Lagenidium giganteum</name>
    <dbReference type="NCBI Taxonomy" id="4803"/>
    <lineage>
        <taxon>Eukaryota</taxon>
        <taxon>Sar</taxon>
        <taxon>Stramenopiles</taxon>
        <taxon>Oomycota</taxon>
        <taxon>Peronosporomycetes</taxon>
        <taxon>Pythiales</taxon>
        <taxon>Pythiaceae</taxon>
    </lineage>
</organism>